<dbReference type="Pfam" id="PF01007">
    <property type="entry name" value="IRK"/>
    <property type="match status" value="1"/>
</dbReference>
<evidence type="ECO:0000313" key="17">
    <source>
        <dbReference type="Proteomes" id="UP000291116"/>
    </source>
</evidence>
<dbReference type="EMBL" id="CAACVS010000072">
    <property type="protein sequence ID" value="VEU35911.1"/>
    <property type="molecule type" value="Genomic_DNA"/>
</dbReference>
<evidence type="ECO:0000256" key="1">
    <source>
        <dbReference type="ARBA" id="ARBA00004141"/>
    </source>
</evidence>
<reference evidence="16 17" key="1">
    <citation type="submission" date="2019-01" db="EMBL/GenBank/DDBJ databases">
        <authorList>
            <person name="Ferrante I. M."/>
        </authorList>
    </citation>
    <scope>NUCLEOTIDE SEQUENCE [LARGE SCALE GENOMIC DNA]</scope>
    <source>
        <strain evidence="16 17">B856</strain>
    </source>
</reference>
<feature type="transmembrane region" description="Helical" evidence="14">
    <location>
        <begin position="131"/>
        <end position="151"/>
    </location>
</feature>
<keyword evidence="8 12" id="KW-0406">Ion transport</keyword>
<name>A0A448Z1J0_9STRA</name>
<evidence type="ECO:0000256" key="9">
    <source>
        <dbReference type="ARBA" id="ARBA00023136"/>
    </source>
</evidence>
<feature type="domain" description="C2H2-type" evidence="15">
    <location>
        <begin position="358"/>
        <end position="386"/>
    </location>
</feature>
<dbReference type="GO" id="GO:0005886">
    <property type="term" value="C:plasma membrane"/>
    <property type="evidence" value="ECO:0007669"/>
    <property type="project" value="TreeGrafter"/>
</dbReference>
<keyword evidence="4 12" id="KW-0812">Transmembrane</keyword>
<dbReference type="SUPFAM" id="SSF81296">
    <property type="entry name" value="E set domains"/>
    <property type="match status" value="1"/>
</dbReference>
<evidence type="ECO:0000256" key="6">
    <source>
        <dbReference type="ARBA" id="ARBA00022958"/>
    </source>
</evidence>
<evidence type="ECO:0000256" key="13">
    <source>
        <dbReference type="SAM" id="MobiDB-lite"/>
    </source>
</evidence>
<evidence type="ECO:0000256" key="4">
    <source>
        <dbReference type="ARBA" id="ARBA00022692"/>
    </source>
</evidence>
<keyword evidence="7 14" id="KW-1133">Transmembrane helix</keyword>
<keyword evidence="11" id="KW-0863">Zinc-finger</keyword>
<feature type="region of interest" description="Disordered" evidence="13">
    <location>
        <begin position="1"/>
        <end position="68"/>
    </location>
</feature>
<keyword evidence="5 12" id="KW-0851">Voltage-gated channel</keyword>
<keyword evidence="11" id="KW-0862">Zinc</keyword>
<dbReference type="InterPro" id="IPR040445">
    <property type="entry name" value="Kir_TM"/>
</dbReference>
<dbReference type="InterPro" id="IPR016449">
    <property type="entry name" value="K_chnl_inward-rec_Kir"/>
</dbReference>
<evidence type="ECO:0000313" key="16">
    <source>
        <dbReference type="EMBL" id="VEU35911.1"/>
    </source>
</evidence>
<sequence>MDQPHDQIPSLRQRPGSIQQSHRNDEKNHGSNANNPKKQHRRTKSWNQRMRWKKEQRSSEHQNNNVTQSGTQVFLPRMILRNKPYCQSNNQCQVINDNLHGGPRYSYSSTGLYRLLLSDWFHVLLRIPMQYSILMLLAAWLGSILVFALVYRKIDTIYENSDCGLGEPPEHITFAAAFAFSLETCTTVGYGLPGNSNAFFESNCNGVQAGIFFQMLWSMLFNAFLFAFFYSQLSKSESRSIQLVFSDKLCINISNHRVFATVQCYDMDSAFPVVEAHARMYLLDHKLQMKPLRLTKPDDNLGAMLYPSIPQKITHHIDHHSALAPTRADLMPLLTCSKSSSLIPLRSFDSITGDRPEVICPVCGEAFGTYERLEAHVRYERMVERQENYPVKDSHLGFEMPDTSPLTLQEVTDHIEQTMSEIVVVVEGIDPQLSGTFQAIQSYKYEDLVFGADHERCTSVTPDNKIAVDMRKFHRVRYNHKNSGINKSTNSIRFIDDERSKQRRNLSPSPFSSETDSNGDPLAIPFESSTYSSYEESMMSPTTSFDQRSVHAMLAANGYPHRHYPSLAVGNGTVGENSGGKTQSQNNNKTLTEEDGVIPVQLNGGPEGYIPESAIEDDAMNV</sequence>
<dbReference type="PROSITE" id="PS50157">
    <property type="entry name" value="ZINC_FINGER_C2H2_2"/>
    <property type="match status" value="1"/>
</dbReference>
<keyword evidence="6 12" id="KW-0630">Potassium</keyword>
<dbReference type="InterPro" id="IPR014756">
    <property type="entry name" value="Ig_E-set"/>
</dbReference>
<gene>
    <name evidence="16" type="ORF">PSNMU_V1.4_AUG-EV-PASAV3_0026610</name>
</gene>
<feature type="compositionally biased region" description="Polar residues" evidence="13">
    <location>
        <begin position="481"/>
        <end position="492"/>
    </location>
</feature>
<evidence type="ECO:0000256" key="11">
    <source>
        <dbReference type="PROSITE-ProRule" id="PRU00042"/>
    </source>
</evidence>
<dbReference type="AlphaFoldDB" id="A0A448Z1J0"/>
<dbReference type="SUPFAM" id="SSF81324">
    <property type="entry name" value="Voltage-gated potassium channels"/>
    <property type="match status" value="1"/>
</dbReference>
<feature type="compositionally biased region" description="Polar residues" evidence="13">
    <location>
        <begin position="505"/>
        <end position="518"/>
    </location>
</feature>
<dbReference type="InterPro" id="IPR013087">
    <property type="entry name" value="Znf_C2H2_type"/>
</dbReference>
<comment type="similarity">
    <text evidence="12">Belongs to the inward rectifier-type potassium channel (TC 1.A.2.1) family.</text>
</comment>
<feature type="region of interest" description="Disordered" evidence="13">
    <location>
        <begin position="481"/>
        <end position="526"/>
    </location>
</feature>
<dbReference type="PANTHER" id="PTHR11767">
    <property type="entry name" value="INWARD RECTIFIER POTASSIUM CHANNEL"/>
    <property type="match status" value="1"/>
</dbReference>
<accession>A0A448Z1J0</accession>
<feature type="transmembrane region" description="Helical" evidence="14">
    <location>
        <begin position="211"/>
        <end position="230"/>
    </location>
</feature>
<dbReference type="GO" id="GO:1990573">
    <property type="term" value="P:potassium ion import across plasma membrane"/>
    <property type="evidence" value="ECO:0007669"/>
    <property type="project" value="TreeGrafter"/>
</dbReference>
<evidence type="ECO:0000256" key="14">
    <source>
        <dbReference type="SAM" id="Phobius"/>
    </source>
</evidence>
<evidence type="ECO:0000256" key="2">
    <source>
        <dbReference type="ARBA" id="ARBA00022448"/>
    </source>
</evidence>
<proteinExistence type="inferred from homology"/>
<evidence type="ECO:0000256" key="8">
    <source>
        <dbReference type="ARBA" id="ARBA00023065"/>
    </source>
</evidence>
<keyword evidence="2 12" id="KW-0813">Transport</keyword>
<evidence type="ECO:0000256" key="3">
    <source>
        <dbReference type="ARBA" id="ARBA00022538"/>
    </source>
</evidence>
<feature type="region of interest" description="Disordered" evidence="13">
    <location>
        <begin position="568"/>
        <end position="622"/>
    </location>
</feature>
<dbReference type="GO" id="GO:0005242">
    <property type="term" value="F:inward rectifier potassium channel activity"/>
    <property type="evidence" value="ECO:0007669"/>
    <property type="project" value="InterPro"/>
</dbReference>
<dbReference type="Gene3D" id="1.10.287.70">
    <property type="match status" value="1"/>
</dbReference>
<dbReference type="InterPro" id="IPR013518">
    <property type="entry name" value="K_chnl_inward-rec_Kir_cyto"/>
</dbReference>
<evidence type="ECO:0000256" key="7">
    <source>
        <dbReference type="ARBA" id="ARBA00022989"/>
    </source>
</evidence>
<dbReference type="Pfam" id="PF17655">
    <property type="entry name" value="IRK_C"/>
    <property type="match status" value="1"/>
</dbReference>
<dbReference type="Proteomes" id="UP000291116">
    <property type="component" value="Unassembled WGS sequence"/>
</dbReference>
<protein>
    <recommendedName>
        <fullName evidence="15">C2H2-type domain-containing protein</fullName>
    </recommendedName>
</protein>
<evidence type="ECO:0000259" key="15">
    <source>
        <dbReference type="PROSITE" id="PS50157"/>
    </source>
</evidence>
<keyword evidence="10 12" id="KW-0407">Ion channel</keyword>
<dbReference type="GO" id="GO:0008270">
    <property type="term" value="F:zinc ion binding"/>
    <property type="evidence" value="ECO:0007669"/>
    <property type="project" value="UniProtKB-KW"/>
</dbReference>
<evidence type="ECO:0000256" key="5">
    <source>
        <dbReference type="ARBA" id="ARBA00022882"/>
    </source>
</evidence>
<dbReference type="GO" id="GO:0034702">
    <property type="term" value="C:monoatomic ion channel complex"/>
    <property type="evidence" value="ECO:0007669"/>
    <property type="project" value="UniProtKB-KW"/>
</dbReference>
<feature type="compositionally biased region" description="Basic residues" evidence="13">
    <location>
        <begin position="37"/>
        <end position="52"/>
    </location>
</feature>
<evidence type="ECO:0000256" key="10">
    <source>
        <dbReference type="ARBA" id="ARBA00023303"/>
    </source>
</evidence>
<feature type="compositionally biased region" description="Polar residues" evidence="13">
    <location>
        <begin position="574"/>
        <end position="590"/>
    </location>
</feature>
<dbReference type="InterPro" id="IPR041647">
    <property type="entry name" value="IRK_C"/>
</dbReference>
<keyword evidence="11" id="KW-0479">Metal-binding</keyword>
<keyword evidence="3 12" id="KW-0633">Potassium transport</keyword>
<organism evidence="16 17">
    <name type="scientific">Pseudo-nitzschia multistriata</name>
    <dbReference type="NCBI Taxonomy" id="183589"/>
    <lineage>
        <taxon>Eukaryota</taxon>
        <taxon>Sar</taxon>
        <taxon>Stramenopiles</taxon>
        <taxon>Ochrophyta</taxon>
        <taxon>Bacillariophyta</taxon>
        <taxon>Bacillariophyceae</taxon>
        <taxon>Bacillariophycidae</taxon>
        <taxon>Bacillariales</taxon>
        <taxon>Bacillariaceae</taxon>
        <taxon>Pseudo-nitzschia</taxon>
    </lineage>
</organism>
<dbReference type="PRINTS" id="PR01320">
    <property type="entry name" value="KIRCHANNEL"/>
</dbReference>
<keyword evidence="17" id="KW-1185">Reference proteome</keyword>
<dbReference type="OrthoDB" id="41961at2759"/>
<dbReference type="Gene3D" id="2.60.40.1400">
    <property type="entry name" value="G protein-activated inward rectifier potassium channel 1"/>
    <property type="match status" value="1"/>
</dbReference>
<dbReference type="GO" id="GO:0034765">
    <property type="term" value="P:regulation of monoatomic ion transmembrane transport"/>
    <property type="evidence" value="ECO:0007669"/>
    <property type="project" value="TreeGrafter"/>
</dbReference>
<keyword evidence="9 14" id="KW-0472">Membrane</keyword>
<comment type="subcellular location">
    <subcellularLocation>
        <location evidence="1 12">Membrane</location>
        <topology evidence="1 12">Multi-pass membrane protein</topology>
    </subcellularLocation>
</comment>
<evidence type="ECO:0000256" key="12">
    <source>
        <dbReference type="RuleBase" id="RU003822"/>
    </source>
</evidence>